<gene>
    <name evidence="2" type="ORF">AXE65_11895</name>
</gene>
<comment type="caution">
    <text evidence="2">The sequence shown here is derived from an EMBL/GenBank/DDBJ whole genome shotgun (WGS) entry which is preliminary data.</text>
</comment>
<sequence length="697" mass="77557">MKLFKLFKLFTIPLSVYPANACLSFTSLLSLLFCADALAFSFGTDSGELTGSLDTTLSYGQMYRMESQDKNNDDINTNDGNRNFSKGKMVTNAGSITSIFKLRYGDYGLTLKGRGYYDHQIAKNRNDYFKNSMTPEPAQADPYNSFPKKTREQAGRKVELLDAYVNANWDVFSLPFQLTVGRHVLNWGESMFYRGGVNSAINPLDLTTYRMMNYNLSDLKELYIPMEAVSFNLGLTENLSMEAFYQWKWKETVLPPVGTFFSETDLLADGANTAWADQAPELFLPVRDIYPQAIQGSCSVILGLFDPCNNGLTGLAPGVDPTGIVRVAGINPKKKARDDGQFGLSFKYTAQALNNTEFGLYFVNYHSKEPILVGDMGGYQGYSMLPLVLGQPFWNGQGLGNILDFIRNPLAAIETWGINGGLLMAIDAGGSVRGWREYPEDIRMYGFSFATEWAGISWAGEITYRPNVPIGIMTTNDLVADLLYQAPFAIDTNPITRLIHGGDGTAMVMGQPMTLEDTLYNYERVEMFNSSLSAIKFFGAGLSFDSSLLLFNIASEHYRGSSLKYTGYDTSAPVSLQKAGLVTRRIAGRGNRSYFEGGTDKDQISRNAYGFTLSFEGTWNNVFGLTLKPFIVYQDAFKGNSHMTGNFIEGAKAYSIGMRAEMDNLEAEVQYTEFWGGGMNNMMRDRDNASFNVKYSF</sequence>
<dbReference type="Pfam" id="PF06980">
    <property type="entry name" value="DUF1302"/>
    <property type="match status" value="1"/>
</dbReference>
<feature type="signal peptide" evidence="1">
    <location>
        <begin position="1"/>
        <end position="21"/>
    </location>
</feature>
<dbReference type="RefSeq" id="WP_068388447.1">
    <property type="nucleotide sequence ID" value="NZ_LSZO01000070.1"/>
</dbReference>
<feature type="chain" id="PRO_5007299506" description="DUF1302 domain-containing protein" evidence="1">
    <location>
        <begin position="22"/>
        <end position="697"/>
    </location>
</feature>
<keyword evidence="1" id="KW-0732">Signal</keyword>
<reference evidence="2 3" key="1">
    <citation type="submission" date="2016-02" db="EMBL/GenBank/DDBJ databases">
        <authorList>
            <person name="Wen L."/>
            <person name="He K."/>
            <person name="Yang H."/>
        </authorList>
    </citation>
    <scope>NUCLEOTIDE SEQUENCE [LARGE SCALE GENOMIC DNA]</scope>
    <source>
        <strain evidence="2 3">CV58</strain>
    </source>
</reference>
<evidence type="ECO:0000256" key="1">
    <source>
        <dbReference type="SAM" id="SignalP"/>
    </source>
</evidence>
<evidence type="ECO:0008006" key="4">
    <source>
        <dbReference type="Google" id="ProtNLM"/>
    </source>
</evidence>
<dbReference type="InterPro" id="IPR010727">
    <property type="entry name" value="DUF1302"/>
</dbReference>
<dbReference type="AlphaFoldDB" id="A0A139SWB0"/>
<name>A0A139SWB0_9GAMM</name>
<dbReference type="EMBL" id="LSZO01000070">
    <property type="protein sequence ID" value="KXU38784.1"/>
    <property type="molecule type" value="Genomic_DNA"/>
</dbReference>
<evidence type="ECO:0000313" key="3">
    <source>
        <dbReference type="Proteomes" id="UP000072660"/>
    </source>
</evidence>
<dbReference type="Proteomes" id="UP000072660">
    <property type="component" value="Unassembled WGS sequence"/>
</dbReference>
<proteinExistence type="predicted"/>
<organism evidence="2 3">
    <name type="scientific">Ventosimonas gracilis</name>
    <dbReference type="NCBI Taxonomy" id="1680762"/>
    <lineage>
        <taxon>Bacteria</taxon>
        <taxon>Pseudomonadati</taxon>
        <taxon>Pseudomonadota</taxon>
        <taxon>Gammaproteobacteria</taxon>
        <taxon>Pseudomonadales</taxon>
        <taxon>Ventosimonadaceae</taxon>
        <taxon>Ventosimonas</taxon>
    </lineage>
</organism>
<protein>
    <recommendedName>
        <fullName evidence="4">DUF1302 domain-containing protein</fullName>
    </recommendedName>
</protein>
<accession>A0A139SWB0</accession>
<keyword evidence="3" id="KW-1185">Reference proteome</keyword>
<evidence type="ECO:0000313" key="2">
    <source>
        <dbReference type="EMBL" id="KXU38784.1"/>
    </source>
</evidence>